<dbReference type="Gene3D" id="2.60.40.1120">
    <property type="entry name" value="Carboxypeptidase-like, regulatory domain"/>
    <property type="match status" value="1"/>
</dbReference>
<proteinExistence type="inferred from homology"/>
<keyword evidence="4" id="KW-0410">Iron transport</keyword>
<name>A0ABP7R3V3_9SPHI</name>
<dbReference type="InterPro" id="IPR000531">
    <property type="entry name" value="Beta-barrel_TonB"/>
</dbReference>
<evidence type="ECO:0000256" key="7">
    <source>
        <dbReference type="ARBA" id="ARBA00023004"/>
    </source>
</evidence>
<protein>
    <submittedName>
        <fullName evidence="16">TonB-dependent receptor</fullName>
    </submittedName>
</protein>
<keyword evidence="3 12" id="KW-1134">Transmembrane beta strand</keyword>
<evidence type="ECO:0000259" key="14">
    <source>
        <dbReference type="Pfam" id="PF00593"/>
    </source>
</evidence>
<reference evidence="17" key="1">
    <citation type="journal article" date="2019" name="Int. J. Syst. Evol. Microbiol.">
        <title>The Global Catalogue of Microorganisms (GCM) 10K type strain sequencing project: providing services to taxonomists for standard genome sequencing and annotation.</title>
        <authorList>
            <consortium name="The Broad Institute Genomics Platform"/>
            <consortium name="The Broad Institute Genome Sequencing Center for Infectious Disease"/>
            <person name="Wu L."/>
            <person name="Ma J."/>
        </authorList>
    </citation>
    <scope>NUCLEOTIDE SEQUENCE [LARGE SCALE GENOMIC DNA]</scope>
    <source>
        <strain evidence="17">JCM 16601</strain>
    </source>
</reference>
<evidence type="ECO:0000313" key="16">
    <source>
        <dbReference type="EMBL" id="GAA3991958.1"/>
    </source>
</evidence>
<feature type="domain" description="TonB-dependent receptor plug" evidence="15">
    <location>
        <begin position="154"/>
        <end position="243"/>
    </location>
</feature>
<comment type="caution">
    <text evidence="16">The sequence shown here is derived from an EMBL/GenBank/DDBJ whole genome shotgun (WGS) entry which is preliminary data.</text>
</comment>
<organism evidence="16 17">
    <name type="scientific">Mucilaginibacter dorajii</name>
    <dbReference type="NCBI Taxonomy" id="692994"/>
    <lineage>
        <taxon>Bacteria</taxon>
        <taxon>Pseudomonadati</taxon>
        <taxon>Bacteroidota</taxon>
        <taxon>Sphingobacteriia</taxon>
        <taxon>Sphingobacteriales</taxon>
        <taxon>Sphingobacteriaceae</taxon>
        <taxon>Mucilaginibacter</taxon>
    </lineage>
</organism>
<evidence type="ECO:0000256" key="5">
    <source>
        <dbReference type="ARBA" id="ARBA00022692"/>
    </source>
</evidence>
<evidence type="ECO:0000256" key="12">
    <source>
        <dbReference type="PROSITE-ProRule" id="PRU01360"/>
    </source>
</evidence>
<comment type="similarity">
    <text evidence="12 13">Belongs to the TonB-dependent receptor family.</text>
</comment>
<dbReference type="Pfam" id="PF13715">
    <property type="entry name" value="CarbopepD_reg_2"/>
    <property type="match status" value="1"/>
</dbReference>
<gene>
    <name evidence="16" type="ORF">GCM10022210_51930</name>
</gene>
<evidence type="ECO:0000256" key="13">
    <source>
        <dbReference type="RuleBase" id="RU003357"/>
    </source>
</evidence>
<dbReference type="Gene3D" id="2.170.130.10">
    <property type="entry name" value="TonB-dependent receptor, plug domain"/>
    <property type="match status" value="1"/>
</dbReference>
<evidence type="ECO:0000256" key="4">
    <source>
        <dbReference type="ARBA" id="ARBA00022496"/>
    </source>
</evidence>
<dbReference type="InterPro" id="IPR037066">
    <property type="entry name" value="Plug_dom_sf"/>
</dbReference>
<comment type="subcellular location">
    <subcellularLocation>
        <location evidence="1 12">Cell outer membrane</location>
        <topology evidence="1 12">Multi-pass membrane protein</topology>
    </subcellularLocation>
</comment>
<keyword evidence="17" id="KW-1185">Reference proteome</keyword>
<evidence type="ECO:0000256" key="11">
    <source>
        <dbReference type="ARBA" id="ARBA00023237"/>
    </source>
</evidence>
<keyword evidence="8" id="KW-0406">Ion transport</keyword>
<keyword evidence="5 12" id="KW-0812">Transmembrane</keyword>
<evidence type="ECO:0000256" key="1">
    <source>
        <dbReference type="ARBA" id="ARBA00004571"/>
    </source>
</evidence>
<evidence type="ECO:0000256" key="2">
    <source>
        <dbReference type="ARBA" id="ARBA00022448"/>
    </source>
</evidence>
<dbReference type="EMBL" id="BAAAZC010000046">
    <property type="protein sequence ID" value="GAA3991958.1"/>
    <property type="molecule type" value="Genomic_DNA"/>
</dbReference>
<dbReference type="PANTHER" id="PTHR32552">
    <property type="entry name" value="FERRICHROME IRON RECEPTOR-RELATED"/>
    <property type="match status" value="1"/>
</dbReference>
<evidence type="ECO:0000256" key="9">
    <source>
        <dbReference type="ARBA" id="ARBA00023077"/>
    </source>
</evidence>
<dbReference type="InterPro" id="IPR036942">
    <property type="entry name" value="Beta-barrel_TonB_sf"/>
</dbReference>
<keyword evidence="6" id="KW-0732">Signal</keyword>
<dbReference type="InterPro" id="IPR013784">
    <property type="entry name" value="Carb-bd-like_fold"/>
</dbReference>
<evidence type="ECO:0000256" key="8">
    <source>
        <dbReference type="ARBA" id="ARBA00023065"/>
    </source>
</evidence>
<dbReference type="InterPro" id="IPR012910">
    <property type="entry name" value="Plug_dom"/>
</dbReference>
<keyword evidence="7" id="KW-0408">Iron</keyword>
<evidence type="ECO:0000256" key="3">
    <source>
        <dbReference type="ARBA" id="ARBA00022452"/>
    </source>
</evidence>
<dbReference type="PANTHER" id="PTHR32552:SF68">
    <property type="entry name" value="FERRICHROME OUTER MEMBRANE TRANSPORTER_PHAGE RECEPTOR"/>
    <property type="match status" value="1"/>
</dbReference>
<dbReference type="Pfam" id="PF07715">
    <property type="entry name" value="Plug"/>
    <property type="match status" value="1"/>
</dbReference>
<dbReference type="InterPro" id="IPR039426">
    <property type="entry name" value="TonB-dep_rcpt-like"/>
</dbReference>
<dbReference type="SUPFAM" id="SSF56935">
    <property type="entry name" value="Porins"/>
    <property type="match status" value="1"/>
</dbReference>
<dbReference type="PROSITE" id="PS52016">
    <property type="entry name" value="TONB_DEPENDENT_REC_3"/>
    <property type="match status" value="1"/>
</dbReference>
<feature type="domain" description="TonB-dependent receptor-like beta-barrel" evidence="14">
    <location>
        <begin position="350"/>
        <end position="785"/>
    </location>
</feature>
<dbReference type="Pfam" id="PF00593">
    <property type="entry name" value="TonB_dep_Rec_b-barrel"/>
    <property type="match status" value="1"/>
</dbReference>
<evidence type="ECO:0000256" key="10">
    <source>
        <dbReference type="ARBA" id="ARBA00023136"/>
    </source>
</evidence>
<accession>A0ABP7R3V3</accession>
<dbReference type="CDD" id="cd01347">
    <property type="entry name" value="ligand_gated_channel"/>
    <property type="match status" value="1"/>
</dbReference>
<dbReference type="Gene3D" id="2.40.170.20">
    <property type="entry name" value="TonB-dependent receptor, beta-barrel domain"/>
    <property type="match status" value="1"/>
</dbReference>
<evidence type="ECO:0000313" key="17">
    <source>
        <dbReference type="Proteomes" id="UP001500742"/>
    </source>
</evidence>
<dbReference type="SUPFAM" id="SSF49452">
    <property type="entry name" value="Starch-binding domain-like"/>
    <property type="match status" value="1"/>
</dbReference>
<evidence type="ECO:0000256" key="6">
    <source>
        <dbReference type="ARBA" id="ARBA00022729"/>
    </source>
</evidence>
<keyword evidence="2 12" id="KW-0813">Transport</keyword>
<keyword evidence="16" id="KW-0675">Receptor</keyword>
<sequence>MRYICGVYAQINLYPLLMKHLFTILFAILLGSSLALQAQTMGNLSGKVTMVDGSPLASASVSIIGTTKATLTDENGNYSFNNLDAGSYTIKVQVLGSPEKDLPVQVVAGQTAIVNYQLPKENVTALQEVTVSGNKNKFSKKESVYIARLPLKNIENPQVYNSVSKELIQEQMAVDLGSVSKNVPGAGIPTIANQGRVTFLSRGFETEPNARNGVAGAAFSSIDPANLERVEAIKGPSATLFGTSISSSYGGLYNRVTKKPYNGFGGEVSYFGGSWNYNRLVADINSPVNADKTALFRLNTATTFQKSFQDLGFTNNISVMPSFSYQVTDRLSLLLDVEFGQEKGTSVVRFNPYTGGTKVRTLNIATMGFPYNKTFLSNDLPYQTQMLNIFGQLNYKISSQWTSQTVISRARSTINGYITALTGRSDTSLRPQVITGNTSFIATDLQQNFTGDFKIGGHRNRVVIGLDYYNNSNSFDRVTVNYNQTVSFIHTPSTYRISRFKIDSLTSTGTLRKENNHDNTYAAYVSDVFNITDKLSVMASLRLDRYQYGGVYNISTGVTAGGLGANGVQTGPYGQTALSQKMGAVYEVVKDKISVFGNYMNGFFNESGVFANGSQFKPEHANQLEFGVKGDILDHRLVGTVSYYDIQVKDMIRPDPNDSQYSIQDGTRLSKGVEVDLTANPFDGLNIVAGYAYNDSKLTHSDVTTNGLRPAYSGPARMLNFWVSYRMQQGDLRGLGLGFGGNSGSSSYNVNTTTLKVIVPAYTILDASVFYDQPKYRIGFKVNNITSEQAWSLRLTPQAPAQFIGSLTLKF</sequence>
<evidence type="ECO:0000259" key="15">
    <source>
        <dbReference type="Pfam" id="PF07715"/>
    </source>
</evidence>
<keyword evidence="10 12" id="KW-0472">Membrane</keyword>
<keyword evidence="9 13" id="KW-0798">TonB box</keyword>
<dbReference type="Proteomes" id="UP001500742">
    <property type="component" value="Unassembled WGS sequence"/>
</dbReference>
<keyword evidence="11 12" id="KW-0998">Cell outer membrane</keyword>